<evidence type="ECO:0000313" key="4">
    <source>
        <dbReference type="EMBL" id="RDL39954.1"/>
    </source>
</evidence>
<dbReference type="OrthoDB" id="2140105at2759"/>
<feature type="compositionally biased region" description="Basic and acidic residues" evidence="1">
    <location>
        <begin position="468"/>
        <end position="484"/>
    </location>
</feature>
<dbReference type="PANTHER" id="PTHR34814">
    <property type="entry name" value="NITROSOGUANIDINE RESISTANCE PROTEIN SNG1"/>
    <property type="match status" value="1"/>
</dbReference>
<keyword evidence="2" id="KW-0472">Membrane</keyword>
<evidence type="ECO:0000256" key="1">
    <source>
        <dbReference type="SAM" id="MobiDB-lite"/>
    </source>
</evidence>
<name>A0A370TWP6_9HELO</name>
<reference evidence="4 5" key="1">
    <citation type="journal article" date="2018" name="IMA Fungus">
        <title>IMA Genome-F 9: Draft genome sequence of Annulohypoxylon stygium, Aspergillus mulundensis, Berkeleyomyces basicola (syn. Thielaviopsis basicola), Ceratocystis smalleyi, two Cercospora beticola strains, Coleophoma cylindrospora, Fusarium fracticaudum, Phialophora cf. hyalina, and Morchella septimelata.</title>
        <authorList>
            <person name="Wingfield B.D."/>
            <person name="Bills G.F."/>
            <person name="Dong Y."/>
            <person name="Huang W."/>
            <person name="Nel W.J."/>
            <person name="Swalarsk-Parry B.S."/>
            <person name="Vaghefi N."/>
            <person name="Wilken P.M."/>
            <person name="An Z."/>
            <person name="de Beer Z.W."/>
            <person name="De Vos L."/>
            <person name="Chen L."/>
            <person name="Duong T.A."/>
            <person name="Gao Y."/>
            <person name="Hammerbacher A."/>
            <person name="Kikkert J.R."/>
            <person name="Li Y."/>
            <person name="Li H."/>
            <person name="Li K."/>
            <person name="Li Q."/>
            <person name="Liu X."/>
            <person name="Ma X."/>
            <person name="Naidoo K."/>
            <person name="Pethybridge S.J."/>
            <person name="Sun J."/>
            <person name="Steenkamp E.T."/>
            <person name="van der Nest M.A."/>
            <person name="van Wyk S."/>
            <person name="Wingfield M.J."/>
            <person name="Xiong C."/>
            <person name="Yue Q."/>
            <person name="Zhang X."/>
        </authorList>
    </citation>
    <scope>NUCLEOTIDE SEQUENCE [LARGE SCALE GENOMIC DNA]</scope>
    <source>
        <strain evidence="4 5">BP 5553</strain>
    </source>
</reference>
<dbReference type="Proteomes" id="UP000254866">
    <property type="component" value="Unassembled WGS sequence"/>
</dbReference>
<feature type="transmembrane region" description="Helical" evidence="2">
    <location>
        <begin position="300"/>
        <end position="324"/>
    </location>
</feature>
<feature type="transmembrane region" description="Helical" evidence="2">
    <location>
        <begin position="432"/>
        <end position="457"/>
    </location>
</feature>
<feature type="domain" description="DUF3533" evidence="3">
    <location>
        <begin position="55"/>
        <end position="447"/>
    </location>
</feature>
<sequence>MRPRRPGDHNLSQDGYGGNKEKGRRRDDSVGFWSDELNATRSHVCKHWALDTLAFSTFILAVISLYWAMLFRAEDKLSSLVVYIVDFDSLVAPYININPIVGPSIVATAKSLIAPTGALGWRSLPASQFNFDPTAIRQAVYDDKAWAAVIINANATAILEDAVASGNVSYDPMGSAQIIYVGARDRNVASNYLQPHLQNLQATATSTFSQTWTRQVLSRASSNSTILNNIQTAPQTMWPAIGFSTFNLRPFSPRVATPALSIGLLYLIIISFMAPNFYIPKQMRFIGPGHRRLYFYQLVIFRWLSTVAGYLFLSLSYSLISLAFQIPFSTPSAPDTVPSNSATAYHYGSFPVYWMLNFVGMTAFGLACENVVMVVGQPWTDLWLIFWLVTNAATSFYSITLAPGFFRWAYAWPLYNIVQATRTILFDLHSKIGLNFGVLFAWVAVDTALFPFCCYVLRRKTLRKRRKDSGQRSDRRGEMDDEVVRAVSDNEID</sequence>
<dbReference type="RefSeq" id="XP_031872610.1">
    <property type="nucleotide sequence ID" value="XM_032012917.1"/>
</dbReference>
<feature type="region of interest" description="Disordered" evidence="1">
    <location>
        <begin position="468"/>
        <end position="493"/>
    </location>
</feature>
<keyword evidence="2" id="KW-0812">Transmembrane</keyword>
<keyword evidence="5" id="KW-1185">Reference proteome</keyword>
<dbReference type="GO" id="GO:0016020">
    <property type="term" value="C:membrane"/>
    <property type="evidence" value="ECO:0007669"/>
    <property type="project" value="TreeGrafter"/>
</dbReference>
<dbReference type="GeneID" id="43597143"/>
<evidence type="ECO:0000313" key="5">
    <source>
        <dbReference type="Proteomes" id="UP000254866"/>
    </source>
</evidence>
<feature type="region of interest" description="Disordered" evidence="1">
    <location>
        <begin position="1"/>
        <end position="27"/>
    </location>
</feature>
<feature type="transmembrane region" description="Helical" evidence="2">
    <location>
        <begin position="259"/>
        <end position="279"/>
    </location>
</feature>
<accession>A0A370TWP6</accession>
<dbReference type="PANTHER" id="PTHR34814:SF1">
    <property type="entry name" value="NITROSOGUANIDINE RESISTANCE PROTEIN SNG1"/>
    <property type="match status" value="1"/>
</dbReference>
<dbReference type="InterPro" id="IPR022703">
    <property type="entry name" value="DUF3533"/>
</dbReference>
<protein>
    <recommendedName>
        <fullName evidence="3">DUF3533 domain-containing protein</fullName>
    </recommendedName>
</protein>
<dbReference type="Pfam" id="PF12051">
    <property type="entry name" value="DUF3533"/>
    <property type="match status" value="1"/>
</dbReference>
<dbReference type="EMBL" id="NPIC01000002">
    <property type="protein sequence ID" value="RDL39954.1"/>
    <property type="molecule type" value="Genomic_DNA"/>
</dbReference>
<keyword evidence="2" id="KW-1133">Transmembrane helix</keyword>
<feature type="transmembrane region" description="Helical" evidence="2">
    <location>
        <begin position="48"/>
        <end position="69"/>
    </location>
</feature>
<dbReference type="AlphaFoldDB" id="A0A370TWP6"/>
<comment type="caution">
    <text evidence="4">The sequence shown here is derived from an EMBL/GenBank/DDBJ whole genome shotgun (WGS) entry which is preliminary data.</text>
</comment>
<evidence type="ECO:0000259" key="3">
    <source>
        <dbReference type="Pfam" id="PF12051"/>
    </source>
</evidence>
<gene>
    <name evidence="4" type="ORF">BP5553_04294</name>
</gene>
<feature type="transmembrane region" description="Helical" evidence="2">
    <location>
        <begin position="352"/>
        <end position="375"/>
    </location>
</feature>
<organism evidence="4 5">
    <name type="scientific">Venustampulla echinocandica</name>
    <dbReference type="NCBI Taxonomy" id="2656787"/>
    <lineage>
        <taxon>Eukaryota</taxon>
        <taxon>Fungi</taxon>
        <taxon>Dikarya</taxon>
        <taxon>Ascomycota</taxon>
        <taxon>Pezizomycotina</taxon>
        <taxon>Leotiomycetes</taxon>
        <taxon>Helotiales</taxon>
        <taxon>Pleuroascaceae</taxon>
        <taxon>Venustampulla</taxon>
    </lineage>
</organism>
<feature type="transmembrane region" description="Helical" evidence="2">
    <location>
        <begin position="382"/>
        <end position="406"/>
    </location>
</feature>
<dbReference type="STRING" id="2656787.A0A370TWP6"/>
<dbReference type="InterPro" id="IPR053001">
    <property type="entry name" value="MNNG_permease-like"/>
</dbReference>
<proteinExistence type="predicted"/>
<evidence type="ECO:0000256" key="2">
    <source>
        <dbReference type="SAM" id="Phobius"/>
    </source>
</evidence>